<reference evidence="1 2" key="1">
    <citation type="submission" date="2022-05" db="EMBL/GenBank/DDBJ databases">
        <authorList>
            <consortium name="Genoscope - CEA"/>
            <person name="William W."/>
        </authorList>
    </citation>
    <scope>NUCLEOTIDE SEQUENCE [LARGE SCALE GENOMIC DNA]</scope>
</reference>
<name>A0ABN8PR20_9CNID</name>
<dbReference type="EMBL" id="CALNXK010000085">
    <property type="protein sequence ID" value="CAH3148971.1"/>
    <property type="molecule type" value="Genomic_DNA"/>
</dbReference>
<organism evidence="1 2">
    <name type="scientific">Porites lobata</name>
    <dbReference type="NCBI Taxonomy" id="104759"/>
    <lineage>
        <taxon>Eukaryota</taxon>
        <taxon>Metazoa</taxon>
        <taxon>Cnidaria</taxon>
        <taxon>Anthozoa</taxon>
        <taxon>Hexacorallia</taxon>
        <taxon>Scleractinia</taxon>
        <taxon>Fungiina</taxon>
        <taxon>Poritidae</taxon>
        <taxon>Porites</taxon>
    </lineage>
</organism>
<comment type="caution">
    <text evidence="1">The sequence shown here is derived from an EMBL/GenBank/DDBJ whole genome shotgun (WGS) entry which is preliminary data.</text>
</comment>
<evidence type="ECO:0000313" key="1">
    <source>
        <dbReference type="EMBL" id="CAH3148971.1"/>
    </source>
</evidence>
<proteinExistence type="predicted"/>
<sequence length="154" mass="17444">MKTTEQWLTYRALRNKPTSLIRAAKRDYYSSLIDENKGDSTKLWKLLKSAISTDTKCSNVGCLETTTGLAQEPRKVARGFAHYFGTIVAEIRGGFMGSTRRLSLLPKARHVFKLSSIREEFVRKELKNIKSSKSTDLADFPACLLTVLARWQDP</sequence>
<dbReference type="Proteomes" id="UP001159405">
    <property type="component" value="Unassembled WGS sequence"/>
</dbReference>
<gene>
    <name evidence="1" type="ORF">PLOB_00046908</name>
</gene>
<protein>
    <submittedName>
        <fullName evidence="1">Uncharacterized protein</fullName>
    </submittedName>
</protein>
<accession>A0ABN8PR20</accession>
<evidence type="ECO:0000313" key="2">
    <source>
        <dbReference type="Proteomes" id="UP001159405"/>
    </source>
</evidence>
<keyword evidence="2" id="KW-1185">Reference proteome</keyword>